<dbReference type="InterPro" id="IPR035077">
    <property type="entry name" value="PEP_carboxykinase_GTP_C"/>
</dbReference>
<gene>
    <name evidence="3" type="ORF">GCM10009851_17360</name>
</gene>
<dbReference type="PANTHER" id="PTHR11561">
    <property type="entry name" value="PHOSPHOENOLPYRUVATE CARBOXYKINASE"/>
    <property type="match status" value="1"/>
</dbReference>
<evidence type="ECO:0000259" key="2">
    <source>
        <dbReference type="Pfam" id="PF00821"/>
    </source>
</evidence>
<evidence type="ECO:0000313" key="4">
    <source>
        <dbReference type="Proteomes" id="UP001500929"/>
    </source>
</evidence>
<dbReference type="SUPFAM" id="SSF53795">
    <property type="entry name" value="PEP carboxykinase-like"/>
    <property type="match status" value="1"/>
</dbReference>
<accession>A0ABP5QDZ3</accession>
<dbReference type="InterPro" id="IPR008209">
    <property type="entry name" value="PEP_carboxykinase_GTP"/>
</dbReference>
<dbReference type="Proteomes" id="UP001500929">
    <property type="component" value="Unassembled WGS sequence"/>
</dbReference>
<comment type="caution">
    <text evidence="3">The sequence shown here is derived from an EMBL/GenBank/DDBJ whole genome shotgun (WGS) entry which is preliminary data.</text>
</comment>
<keyword evidence="1" id="KW-0312">Gluconeogenesis</keyword>
<sequence>MPLVSQARDWNHGVFMGATMASETTAAAEGAVGRLRHDPFAMLPFCGYDIADYFAHWLEIGEALGAEAPPVFSVNWFRKDEDGRFLWPGFSENARVLEWVVRRIEGDVEAVDTPVGKLPRVRDFNVAGLDLGYEDLQAILSVDREAWSREADEIERYFGEIGGERIPASLQRELSTLRANIR</sequence>
<evidence type="ECO:0000313" key="3">
    <source>
        <dbReference type="EMBL" id="GAA2232819.1"/>
    </source>
</evidence>
<dbReference type="Gene3D" id="3.90.228.20">
    <property type="match status" value="1"/>
</dbReference>
<feature type="domain" description="Phosphoenolpyruvate carboxykinase C-terminal P-loop" evidence="2">
    <location>
        <begin position="1"/>
        <end position="178"/>
    </location>
</feature>
<name>A0ABP5QDZ3_9MICO</name>
<organism evidence="3 4">
    <name type="scientific">Herbiconiux moechotypicola</name>
    <dbReference type="NCBI Taxonomy" id="637393"/>
    <lineage>
        <taxon>Bacteria</taxon>
        <taxon>Bacillati</taxon>
        <taxon>Actinomycetota</taxon>
        <taxon>Actinomycetes</taxon>
        <taxon>Micrococcales</taxon>
        <taxon>Microbacteriaceae</taxon>
        <taxon>Herbiconiux</taxon>
    </lineage>
</organism>
<dbReference type="EMBL" id="BAAAQY010000004">
    <property type="protein sequence ID" value="GAA2232819.1"/>
    <property type="molecule type" value="Genomic_DNA"/>
</dbReference>
<proteinExistence type="predicted"/>
<dbReference type="PANTHER" id="PTHR11561:SF0">
    <property type="entry name" value="PHOSPHOENOLPYRUVATE CARBOXYKINASE [GTP]-RELATED"/>
    <property type="match status" value="1"/>
</dbReference>
<protein>
    <recommendedName>
        <fullName evidence="2">Phosphoenolpyruvate carboxykinase C-terminal P-loop domain-containing protein</fullName>
    </recommendedName>
</protein>
<evidence type="ECO:0000256" key="1">
    <source>
        <dbReference type="ARBA" id="ARBA00022432"/>
    </source>
</evidence>
<dbReference type="InterPro" id="IPR013035">
    <property type="entry name" value="PEP_carboxykinase_C"/>
</dbReference>
<dbReference type="Pfam" id="PF00821">
    <property type="entry name" value="PEPCK_GTP"/>
    <property type="match status" value="1"/>
</dbReference>
<keyword evidence="4" id="KW-1185">Reference proteome</keyword>
<reference evidence="4" key="1">
    <citation type="journal article" date="2019" name="Int. J. Syst. Evol. Microbiol.">
        <title>The Global Catalogue of Microorganisms (GCM) 10K type strain sequencing project: providing services to taxonomists for standard genome sequencing and annotation.</title>
        <authorList>
            <consortium name="The Broad Institute Genomics Platform"/>
            <consortium name="The Broad Institute Genome Sequencing Center for Infectious Disease"/>
            <person name="Wu L."/>
            <person name="Ma J."/>
        </authorList>
    </citation>
    <scope>NUCLEOTIDE SEQUENCE [LARGE SCALE GENOMIC DNA]</scope>
    <source>
        <strain evidence="4">JCM 16117</strain>
    </source>
</reference>